<dbReference type="HOGENOM" id="CLU_170415_1_0_11"/>
<name>S4MS79_9ACTN</name>
<sequence>MTAAPPGRSLSRKAAHALRHPAALVYLAVCALLLAWALVVTLADGSDESMAGVIPLLATAPVSLVLLALPDHGSMLVAAVVLGALVNALVIGACARALRGGDSARDQYT</sequence>
<reference evidence="2 3" key="1">
    <citation type="submission" date="2013-02" db="EMBL/GenBank/DDBJ databases">
        <title>Draft Genome Sequence of Streptomyces afghaniensis, Which Produces Compounds of the Julimycin B-Complex.</title>
        <authorList>
            <person name="Gruening B.A."/>
            <person name="Praeg A."/>
            <person name="Erxleben A."/>
            <person name="Guenther S."/>
            <person name="Fiedler H.-P."/>
            <person name="Goodfellow M."/>
            <person name="Mueller M."/>
        </authorList>
    </citation>
    <scope>NUCLEOTIDE SEQUENCE [LARGE SCALE GENOMIC DNA]</scope>
    <source>
        <strain evidence="2 3">772</strain>
    </source>
</reference>
<gene>
    <name evidence="2" type="ORF">STAFG_4513</name>
</gene>
<evidence type="ECO:0000256" key="1">
    <source>
        <dbReference type="SAM" id="Phobius"/>
    </source>
</evidence>
<feature type="transmembrane region" description="Helical" evidence="1">
    <location>
        <begin position="76"/>
        <end position="98"/>
    </location>
</feature>
<proteinExistence type="predicted"/>
<keyword evidence="1" id="KW-0472">Membrane</keyword>
<dbReference type="NCBIfam" id="NF046119">
    <property type="entry name" value="memb_SCO4225"/>
    <property type="match status" value="1"/>
</dbReference>
<evidence type="ECO:0000313" key="2">
    <source>
        <dbReference type="EMBL" id="EPJ38390.1"/>
    </source>
</evidence>
<feature type="transmembrane region" description="Helical" evidence="1">
    <location>
        <begin position="49"/>
        <end position="69"/>
    </location>
</feature>
<comment type="caution">
    <text evidence="2">The sequence shown here is derived from an EMBL/GenBank/DDBJ whole genome shotgun (WGS) entry which is preliminary data.</text>
</comment>
<dbReference type="EMBL" id="AOPY01001459">
    <property type="protein sequence ID" value="EPJ38390.1"/>
    <property type="molecule type" value="Genomic_DNA"/>
</dbReference>
<dbReference type="AlphaFoldDB" id="S4MS79"/>
<protein>
    <submittedName>
        <fullName evidence="2">Uncharacterized protein</fullName>
    </submittedName>
</protein>
<feature type="transmembrane region" description="Helical" evidence="1">
    <location>
        <begin position="21"/>
        <end position="43"/>
    </location>
</feature>
<keyword evidence="1" id="KW-0812">Transmembrane</keyword>
<organism evidence="2 3">
    <name type="scientific">Streptomyces afghaniensis 772</name>
    <dbReference type="NCBI Taxonomy" id="1283301"/>
    <lineage>
        <taxon>Bacteria</taxon>
        <taxon>Bacillati</taxon>
        <taxon>Actinomycetota</taxon>
        <taxon>Actinomycetes</taxon>
        <taxon>Kitasatosporales</taxon>
        <taxon>Streptomycetaceae</taxon>
        <taxon>Streptomyces</taxon>
    </lineage>
</organism>
<dbReference type="Pfam" id="PF25637">
    <property type="entry name" value="DUF7942"/>
    <property type="match status" value="1"/>
</dbReference>
<evidence type="ECO:0000313" key="3">
    <source>
        <dbReference type="Proteomes" id="UP000015001"/>
    </source>
</evidence>
<keyword evidence="1" id="KW-1133">Transmembrane helix</keyword>
<accession>S4MS79</accession>
<keyword evidence="3" id="KW-1185">Reference proteome</keyword>
<dbReference type="InterPro" id="IPR057702">
    <property type="entry name" value="DUF7942"/>
</dbReference>
<dbReference type="Proteomes" id="UP000015001">
    <property type="component" value="Unassembled WGS sequence"/>
</dbReference>
<dbReference type="PATRIC" id="fig|1283301.3.peg.4485"/>